<proteinExistence type="predicted"/>
<accession>A0AAV9EGZ3</accession>
<evidence type="ECO:0000313" key="2">
    <source>
        <dbReference type="Proteomes" id="UP001180020"/>
    </source>
</evidence>
<dbReference type="Proteomes" id="UP001180020">
    <property type="component" value="Unassembled WGS sequence"/>
</dbReference>
<comment type="caution">
    <text evidence="1">The sequence shown here is derived from an EMBL/GenBank/DDBJ whole genome shotgun (WGS) entry which is preliminary data.</text>
</comment>
<dbReference type="AlphaFoldDB" id="A0AAV9EGZ3"/>
<keyword evidence="2" id="KW-1185">Reference proteome</keyword>
<sequence>MDGGAAYLERWTFPPVNFTCHSSHICNAPFNPKTPYLYCPRAADVLPFVEVDVKKIVSRIIERTRELCISKSIEDLKQLCKLGSRAPGHPENTIIDGIKVVPAWLGYFLIKGDDLIEA</sequence>
<name>A0AAV9EGZ3_ACOCL</name>
<dbReference type="EMBL" id="JAUJYO010000007">
    <property type="protein sequence ID" value="KAK1312776.1"/>
    <property type="molecule type" value="Genomic_DNA"/>
</dbReference>
<reference evidence="1" key="2">
    <citation type="submission" date="2023-06" db="EMBL/GenBank/DDBJ databases">
        <authorList>
            <person name="Ma L."/>
            <person name="Liu K.-W."/>
            <person name="Li Z."/>
            <person name="Hsiao Y.-Y."/>
            <person name="Qi Y."/>
            <person name="Fu T."/>
            <person name="Tang G."/>
            <person name="Zhang D."/>
            <person name="Sun W.-H."/>
            <person name="Liu D.-K."/>
            <person name="Li Y."/>
            <person name="Chen G.-Z."/>
            <person name="Liu X.-D."/>
            <person name="Liao X.-Y."/>
            <person name="Jiang Y.-T."/>
            <person name="Yu X."/>
            <person name="Hao Y."/>
            <person name="Huang J."/>
            <person name="Zhao X.-W."/>
            <person name="Ke S."/>
            <person name="Chen Y.-Y."/>
            <person name="Wu W.-L."/>
            <person name="Hsu J.-L."/>
            <person name="Lin Y.-F."/>
            <person name="Huang M.-D."/>
            <person name="Li C.-Y."/>
            <person name="Huang L."/>
            <person name="Wang Z.-W."/>
            <person name="Zhao X."/>
            <person name="Zhong W.-Y."/>
            <person name="Peng D.-H."/>
            <person name="Ahmad S."/>
            <person name="Lan S."/>
            <person name="Zhang J.-S."/>
            <person name="Tsai W.-C."/>
            <person name="Van De Peer Y."/>
            <person name="Liu Z.-J."/>
        </authorList>
    </citation>
    <scope>NUCLEOTIDE SEQUENCE</scope>
    <source>
        <strain evidence="1">CP</strain>
        <tissue evidence="1">Leaves</tissue>
    </source>
</reference>
<organism evidence="1 2">
    <name type="scientific">Acorus calamus</name>
    <name type="common">Sweet flag</name>
    <dbReference type="NCBI Taxonomy" id="4465"/>
    <lineage>
        <taxon>Eukaryota</taxon>
        <taxon>Viridiplantae</taxon>
        <taxon>Streptophyta</taxon>
        <taxon>Embryophyta</taxon>
        <taxon>Tracheophyta</taxon>
        <taxon>Spermatophyta</taxon>
        <taxon>Magnoliopsida</taxon>
        <taxon>Liliopsida</taxon>
        <taxon>Acoraceae</taxon>
        <taxon>Acorus</taxon>
    </lineage>
</organism>
<reference evidence="1" key="1">
    <citation type="journal article" date="2023" name="Nat. Commun.">
        <title>Diploid and tetraploid genomes of Acorus and the evolution of monocots.</title>
        <authorList>
            <person name="Ma L."/>
            <person name="Liu K.W."/>
            <person name="Li Z."/>
            <person name="Hsiao Y.Y."/>
            <person name="Qi Y."/>
            <person name="Fu T."/>
            <person name="Tang G.D."/>
            <person name="Zhang D."/>
            <person name="Sun W.H."/>
            <person name="Liu D.K."/>
            <person name="Li Y."/>
            <person name="Chen G.Z."/>
            <person name="Liu X.D."/>
            <person name="Liao X.Y."/>
            <person name="Jiang Y.T."/>
            <person name="Yu X."/>
            <person name="Hao Y."/>
            <person name="Huang J."/>
            <person name="Zhao X.W."/>
            <person name="Ke S."/>
            <person name="Chen Y.Y."/>
            <person name="Wu W.L."/>
            <person name="Hsu J.L."/>
            <person name="Lin Y.F."/>
            <person name="Huang M.D."/>
            <person name="Li C.Y."/>
            <person name="Huang L."/>
            <person name="Wang Z.W."/>
            <person name="Zhao X."/>
            <person name="Zhong W.Y."/>
            <person name="Peng D.H."/>
            <person name="Ahmad S."/>
            <person name="Lan S."/>
            <person name="Zhang J.S."/>
            <person name="Tsai W.C."/>
            <person name="Van de Peer Y."/>
            <person name="Liu Z.J."/>
        </authorList>
    </citation>
    <scope>NUCLEOTIDE SEQUENCE</scope>
    <source>
        <strain evidence="1">CP</strain>
    </source>
</reference>
<gene>
    <name evidence="1" type="ORF">QJS10_CPA07g00466</name>
</gene>
<protein>
    <submittedName>
        <fullName evidence="1">Uncharacterized protein</fullName>
    </submittedName>
</protein>
<evidence type="ECO:0000313" key="1">
    <source>
        <dbReference type="EMBL" id="KAK1312776.1"/>
    </source>
</evidence>